<dbReference type="InterPro" id="IPR016162">
    <property type="entry name" value="Ald_DH_N"/>
</dbReference>
<keyword evidence="1 3" id="KW-0560">Oxidoreductase</keyword>
<reference evidence="6 7" key="1">
    <citation type="submission" date="2020-10" db="EMBL/GenBank/DDBJ databases">
        <title>Sequencing the genomes of 1000 actinobacteria strains.</title>
        <authorList>
            <person name="Klenk H.-P."/>
        </authorList>
    </citation>
    <scope>NUCLEOTIDE SEQUENCE [LARGE SCALE GENOMIC DNA]</scope>
    <source>
        <strain evidence="6 7">DSM 43748</strain>
    </source>
</reference>
<dbReference type="PANTHER" id="PTHR43353">
    <property type="entry name" value="SUCCINATE-SEMIALDEHYDE DEHYDROGENASE, MITOCHONDRIAL"/>
    <property type="match status" value="1"/>
</dbReference>
<dbReference type="InterPro" id="IPR016163">
    <property type="entry name" value="Ald_DH_C"/>
</dbReference>
<feature type="region of interest" description="Disordered" evidence="4">
    <location>
        <begin position="1"/>
        <end position="20"/>
    </location>
</feature>
<feature type="active site" evidence="2">
    <location>
        <position position="217"/>
    </location>
</feature>
<dbReference type="Gene3D" id="3.40.605.10">
    <property type="entry name" value="Aldehyde Dehydrogenase, Chain A, domain 1"/>
    <property type="match status" value="1"/>
</dbReference>
<keyword evidence="7" id="KW-1185">Reference proteome</keyword>
<dbReference type="InterPro" id="IPR029510">
    <property type="entry name" value="Ald_DH_CS_GLU"/>
</dbReference>
<evidence type="ECO:0000256" key="2">
    <source>
        <dbReference type="PROSITE-ProRule" id="PRU10007"/>
    </source>
</evidence>
<evidence type="ECO:0000259" key="5">
    <source>
        <dbReference type="Pfam" id="PF00171"/>
    </source>
</evidence>
<protein>
    <submittedName>
        <fullName evidence="6">Acyl-CoA reductase-like NAD-dependent aldehyde dehydrogenase</fullName>
    </submittedName>
</protein>
<comment type="similarity">
    <text evidence="3">Belongs to the aldehyde dehydrogenase family.</text>
</comment>
<dbReference type="EMBL" id="JADBEF010000001">
    <property type="protein sequence ID" value="MBE1566373.1"/>
    <property type="molecule type" value="Genomic_DNA"/>
</dbReference>
<dbReference type="Pfam" id="PF00171">
    <property type="entry name" value="Aldedh"/>
    <property type="match status" value="1"/>
</dbReference>
<gene>
    <name evidence="6" type="ORF">H4W81_009152</name>
</gene>
<proteinExistence type="inferred from homology"/>
<evidence type="ECO:0000313" key="6">
    <source>
        <dbReference type="EMBL" id="MBE1566373.1"/>
    </source>
</evidence>
<dbReference type="RefSeq" id="WP_192780419.1">
    <property type="nucleotide sequence ID" value="NZ_BAAASY010000021.1"/>
</dbReference>
<dbReference type="Gene3D" id="3.40.309.10">
    <property type="entry name" value="Aldehyde Dehydrogenase, Chain A, domain 2"/>
    <property type="match status" value="1"/>
</dbReference>
<feature type="compositionally biased region" description="Basic and acidic residues" evidence="4">
    <location>
        <begin position="1"/>
        <end position="12"/>
    </location>
</feature>
<sequence>MGENPLRDEPDRPLSPPSAEELAATAHTLRSRSAAWRAADRGRALTAFGAAVARAEDLLAALVADTGRRAESELELRAVAATIDRWVRQAPALLADRPDEPAEIPGIVVGGEVVPYELVGVISPWNFPLLLGLIDAIPALAAGCAVLVKPSELTPRFVEPLMRLVPPEVPLRVVEGAAETGRALVGLVDAVVFTGSVATGRQVAEAAARAFIPAFLELGGKDPAIVLAGADLDRAASAILRGGTANAGQACQSIERVYVAREVFGDFLALLVAKAAAAPAGPLVRTGVIPEHLADAVARGAVVRTGGRIERRDGWHWLRPTVLTGVDHTMRVMTEETFGPILPVMPFDGVDEAVELANDSEYGLSAAVFAATEQEARALASRLRVGAVSVNDAALTAFVHEGEKHSFNLSGLGGSRMGPASIGRFVRRRAHLVNRSPRSVWSV</sequence>
<dbReference type="InterPro" id="IPR015590">
    <property type="entry name" value="Aldehyde_DH_dom"/>
</dbReference>
<dbReference type="SUPFAM" id="SSF53720">
    <property type="entry name" value="ALDH-like"/>
    <property type="match status" value="1"/>
</dbReference>
<accession>A0ABR9KWI6</accession>
<evidence type="ECO:0000313" key="7">
    <source>
        <dbReference type="Proteomes" id="UP000661607"/>
    </source>
</evidence>
<feature type="domain" description="Aldehyde dehydrogenase" evidence="5">
    <location>
        <begin position="20"/>
        <end position="422"/>
    </location>
</feature>
<organism evidence="6 7">
    <name type="scientific">Nonomuraea africana</name>
    <dbReference type="NCBI Taxonomy" id="46171"/>
    <lineage>
        <taxon>Bacteria</taxon>
        <taxon>Bacillati</taxon>
        <taxon>Actinomycetota</taxon>
        <taxon>Actinomycetes</taxon>
        <taxon>Streptosporangiales</taxon>
        <taxon>Streptosporangiaceae</taxon>
        <taxon>Nonomuraea</taxon>
    </lineage>
</organism>
<dbReference type="InterPro" id="IPR016161">
    <property type="entry name" value="Ald_DH/histidinol_DH"/>
</dbReference>
<evidence type="ECO:0000256" key="1">
    <source>
        <dbReference type="ARBA" id="ARBA00023002"/>
    </source>
</evidence>
<dbReference type="PANTHER" id="PTHR43353:SF5">
    <property type="entry name" value="SUCCINATE-SEMIALDEHYDE DEHYDROGENASE, MITOCHONDRIAL"/>
    <property type="match status" value="1"/>
</dbReference>
<dbReference type="Proteomes" id="UP000661607">
    <property type="component" value="Unassembled WGS sequence"/>
</dbReference>
<dbReference type="PROSITE" id="PS00687">
    <property type="entry name" value="ALDEHYDE_DEHYDR_GLU"/>
    <property type="match status" value="1"/>
</dbReference>
<comment type="caution">
    <text evidence="6">The sequence shown here is derived from an EMBL/GenBank/DDBJ whole genome shotgun (WGS) entry which is preliminary data.</text>
</comment>
<evidence type="ECO:0000256" key="4">
    <source>
        <dbReference type="SAM" id="MobiDB-lite"/>
    </source>
</evidence>
<name>A0ABR9KWI6_9ACTN</name>
<evidence type="ECO:0000256" key="3">
    <source>
        <dbReference type="RuleBase" id="RU003345"/>
    </source>
</evidence>
<dbReference type="InterPro" id="IPR050740">
    <property type="entry name" value="Aldehyde_DH_Superfamily"/>
</dbReference>